<dbReference type="EMBL" id="AFIJ01000039">
    <property type="protein sequence ID" value="EGL39269.1"/>
    <property type="molecule type" value="Genomic_DNA"/>
</dbReference>
<evidence type="ECO:0000313" key="1">
    <source>
        <dbReference type="EMBL" id="EGL39269.1"/>
    </source>
</evidence>
<dbReference type="Proteomes" id="UP000004018">
    <property type="component" value="Unassembled WGS sequence"/>
</dbReference>
<keyword evidence="2" id="KW-1185">Reference proteome</keyword>
<protein>
    <submittedName>
        <fullName evidence="1">Uncharacterized protein</fullName>
    </submittedName>
</protein>
<organism evidence="1 2">
    <name type="scientific">Megasphaera lornae</name>
    <dbReference type="NCBI Taxonomy" id="1000568"/>
    <lineage>
        <taxon>Bacteria</taxon>
        <taxon>Bacillati</taxon>
        <taxon>Bacillota</taxon>
        <taxon>Negativicutes</taxon>
        <taxon>Veillonellales</taxon>
        <taxon>Veillonellaceae</taxon>
        <taxon>Megasphaera</taxon>
    </lineage>
</organism>
<evidence type="ECO:0000313" key="2">
    <source>
        <dbReference type="Proteomes" id="UP000004018"/>
    </source>
</evidence>
<proteinExistence type="predicted"/>
<reference evidence="1 2" key="1">
    <citation type="submission" date="2011-04" db="EMBL/GenBank/DDBJ databases">
        <authorList>
            <person name="Harkins D.M."/>
            <person name="Madupu R."/>
            <person name="Durkin A.S."/>
            <person name="Torralba M."/>
            <person name="Methe B."/>
            <person name="Sutton G.G."/>
            <person name="Nelson K.E."/>
        </authorList>
    </citation>
    <scope>NUCLEOTIDE SEQUENCE [LARGE SCALE GENOMIC DNA]</scope>
    <source>
        <strain evidence="1 2">UPII 199-6</strain>
    </source>
</reference>
<name>A0ABP2L4E9_9FIRM</name>
<gene>
    <name evidence="1" type="ORF">HMPREF1039_0520</name>
</gene>
<sequence>MRRVYFVDGTCSSCVLLRYGVITAMRMRGRRFLAAACRFLFRF</sequence>
<accession>A0ABP2L4E9</accession>
<comment type="caution">
    <text evidence="1">The sequence shown here is derived from an EMBL/GenBank/DDBJ whole genome shotgun (WGS) entry which is preliminary data.</text>
</comment>